<evidence type="ECO:0000313" key="3">
    <source>
        <dbReference type="Proteomes" id="UP000799444"/>
    </source>
</evidence>
<keyword evidence="3" id="KW-1185">Reference proteome</keyword>
<dbReference type="AlphaFoldDB" id="A0A9P4QU28"/>
<name>A0A9P4QU28_9PLEO</name>
<reference evidence="2" key="1">
    <citation type="journal article" date="2020" name="Stud. Mycol.">
        <title>101 Dothideomycetes genomes: a test case for predicting lifestyles and emergence of pathogens.</title>
        <authorList>
            <person name="Haridas S."/>
            <person name="Albert R."/>
            <person name="Binder M."/>
            <person name="Bloem J."/>
            <person name="Labutti K."/>
            <person name="Salamov A."/>
            <person name="Andreopoulos B."/>
            <person name="Baker S."/>
            <person name="Barry K."/>
            <person name="Bills G."/>
            <person name="Bluhm B."/>
            <person name="Cannon C."/>
            <person name="Castanera R."/>
            <person name="Culley D."/>
            <person name="Daum C."/>
            <person name="Ezra D."/>
            <person name="Gonzalez J."/>
            <person name="Henrissat B."/>
            <person name="Kuo A."/>
            <person name="Liang C."/>
            <person name="Lipzen A."/>
            <person name="Lutzoni F."/>
            <person name="Magnuson J."/>
            <person name="Mondo S."/>
            <person name="Nolan M."/>
            <person name="Ohm R."/>
            <person name="Pangilinan J."/>
            <person name="Park H.-J."/>
            <person name="Ramirez L."/>
            <person name="Alfaro M."/>
            <person name="Sun H."/>
            <person name="Tritt A."/>
            <person name="Yoshinaga Y."/>
            <person name="Zwiers L.-H."/>
            <person name="Turgeon B."/>
            <person name="Goodwin S."/>
            <person name="Spatafora J."/>
            <person name="Crous P."/>
            <person name="Grigoriev I."/>
        </authorList>
    </citation>
    <scope>NUCLEOTIDE SEQUENCE</scope>
    <source>
        <strain evidence="2">CBS 125425</strain>
    </source>
</reference>
<feature type="compositionally biased region" description="Low complexity" evidence="1">
    <location>
        <begin position="40"/>
        <end position="54"/>
    </location>
</feature>
<dbReference type="OrthoDB" id="5404620at2759"/>
<protein>
    <submittedName>
        <fullName evidence="2">Uncharacterized protein</fullName>
    </submittedName>
</protein>
<evidence type="ECO:0000313" key="2">
    <source>
        <dbReference type="EMBL" id="KAF2731590.1"/>
    </source>
</evidence>
<evidence type="ECO:0000256" key="1">
    <source>
        <dbReference type="SAM" id="MobiDB-lite"/>
    </source>
</evidence>
<proteinExistence type="predicted"/>
<dbReference type="Proteomes" id="UP000799444">
    <property type="component" value="Unassembled WGS sequence"/>
</dbReference>
<dbReference type="EMBL" id="ML996192">
    <property type="protein sequence ID" value="KAF2731590.1"/>
    <property type="molecule type" value="Genomic_DNA"/>
</dbReference>
<sequence>MTTPTKIDDPYKIPGAILFMTITFKVGTVVGMTPPPPNTNAPNTNPPNTGTPAPTGTPIVIQAGKQDMNVVAYDPKFVATDTLDQIKSRYGNDGLPYFERFSLPGAPPAVFQVDNGGVYFVGAFGGKDRGSPKSIKWEAAVTGDHVVNGLSLVYWNQKISASDIRQGMYTAPAHGRFTANAKATIMSVYNGPGPGRQVVPQSILQLGELEKVVMHYYATNGNENANLRPS</sequence>
<accession>A0A9P4QU28</accession>
<gene>
    <name evidence="2" type="ORF">EJ04DRAFT_525999</name>
</gene>
<comment type="caution">
    <text evidence="2">The sequence shown here is derived from an EMBL/GenBank/DDBJ whole genome shotgun (WGS) entry which is preliminary data.</text>
</comment>
<organism evidence="2 3">
    <name type="scientific">Polyplosphaeria fusca</name>
    <dbReference type="NCBI Taxonomy" id="682080"/>
    <lineage>
        <taxon>Eukaryota</taxon>
        <taxon>Fungi</taxon>
        <taxon>Dikarya</taxon>
        <taxon>Ascomycota</taxon>
        <taxon>Pezizomycotina</taxon>
        <taxon>Dothideomycetes</taxon>
        <taxon>Pleosporomycetidae</taxon>
        <taxon>Pleosporales</taxon>
        <taxon>Tetraplosphaeriaceae</taxon>
        <taxon>Polyplosphaeria</taxon>
    </lineage>
</organism>
<feature type="region of interest" description="Disordered" evidence="1">
    <location>
        <begin position="33"/>
        <end position="54"/>
    </location>
</feature>